<dbReference type="SUPFAM" id="SSF46689">
    <property type="entry name" value="Homeodomain-like"/>
    <property type="match status" value="2"/>
</dbReference>
<dbReference type="Pfam" id="PF14526">
    <property type="entry name" value="Cass2"/>
    <property type="match status" value="1"/>
</dbReference>
<sequence>MDHTACIQRTLDYIEDHLKERLSAEDLARQAGFSQYHFYKVFHSRTGLPIMDYIRRRRLAHAAADMAGRRNLLEIALDYGFETHAGFTKAFRKTYGLTPEQYRIHATGRVPERVDLAKLADYNMSGGMMMRPKIVSKPEIKLVGYALETRMNGENFTEIPAFWNRYIEEQWGHKLYQQIKPVKDAEYGACIMLPDKPEHFLYVIGFEVENFDNAPEGTHQAVIPASTYAVFTSPKADRANGAFTDAIQGMTTYVYNEWFPSSGYAYAKNGVDFELYDERSSGDKDLQMDLYVPVEKQE</sequence>
<dbReference type="PANTHER" id="PTHR47504:SF5">
    <property type="entry name" value="RIGHT ORIGIN-BINDING PROTEIN"/>
    <property type="match status" value="1"/>
</dbReference>
<proteinExistence type="predicted"/>
<dbReference type="Proteomes" id="UP000605427">
    <property type="component" value="Unassembled WGS sequence"/>
</dbReference>
<evidence type="ECO:0000259" key="4">
    <source>
        <dbReference type="PROSITE" id="PS01124"/>
    </source>
</evidence>
<dbReference type="Pfam" id="PF12833">
    <property type="entry name" value="HTH_18"/>
    <property type="match status" value="1"/>
</dbReference>
<dbReference type="InterPro" id="IPR020449">
    <property type="entry name" value="Tscrpt_reg_AraC-type_HTH"/>
</dbReference>
<dbReference type="InterPro" id="IPR018062">
    <property type="entry name" value="HTH_AraC-typ_CS"/>
</dbReference>
<dbReference type="EMBL" id="BMDD01000002">
    <property type="protein sequence ID" value="GGH78352.1"/>
    <property type="molecule type" value="Genomic_DNA"/>
</dbReference>
<evidence type="ECO:0000256" key="1">
    <source>
        <dbReference type="ARBA" id="ARBA00023015"/>
    </source>
</evidence>
<reference evidence="6" key="1">
    <citation type="journal article" date="2019" name="Int. J. Syst. Evol. Microbiol.">
        <title>The Global Catalogue of Microorganisms (GCM) 10K type strain sequencing project: providing services to taxonomists for standard genome sequencing and annotation.</title>
        <authorList>
            <consortium name="The Broad Institute Genomics Platform"/>
            <consortium name="The Broad Institute Genome Sequencing Center for Infectious Disease"/>
            <person name="Wu L."/>
            <person name="Ma J."/>
        </authorList>
    </citation>
    <scope>NUCLEOTIDE SEQUENCE [LARGE SCALE GENOMIC DNA]</scope>
    <source>
        <strain evidence="6">CCM 8702</strain>
    </source>
</reference>
<dbReference type="Gene3D" id="1.10.10.60">
    <property type="entry name" value="Homeodomain-like"/>
    <property type="match status" value="2"/>
</dbReference>
<dbReference type="SMART" id="SM00871">
    <property type="entry name" value="AraC_E_bind"/>
    <property type="match status" value="1"/>
</dbReference>
<dbReference type="PROSITE" id="PS00041">
    <property type="entry name" value="HTH_ARAC_FAMILY_1"/>
    <property type="match status" value="1"/>
</dbReference>
<evidence type="ECO:0000313" key="6">
    <source>
        <dbReference type="Proteomes" id="UP000605427"/>
    </source>
</evidence>
<keyword evidence="3" id="KW-0804">Transcription</keyword>
<evidence type="ECO:0000256" key="2">
    <source>
        <dbReference type="ARBA" id="ARBA00023125"/>
    </source>
</evidence>
<keyword evidence="6" id="KW-1185">Reference proteome</keyword>
<feature type="domain" description="HTH araC/xylS-type" evidence="4">
    <location>
        <begin position="8"/>
        <end position="105"/>
    </location>
</feature>
<organism evidence="5 6">
    <name type="scientific">Saccharibacillus endophyticus</name>
    <dbReference type="NCBI Taxonomy" id="2060666"/>
    <lineage>
        <taxon>Bacteria</taxon>
        <taxon>Bacillati</taxon>
        <taxon>Bacillota</taxon>
        <taxon>Bacilli</taxon>
        <taxon>Bacillales</taxon>
        <taxon>Paenibacillaceae</taxon>
        <taxon>Saccharibacillus</taxon>
    </lineage>
</organism>
<dbReference type="InterPro" id="IPR010499">
    <property type="entry name" value="AraC_E-bd"/>
</dbReference>
<dbReference type="InterPro" id="IPR029441">
    <property type="entry name" value="Cass2"/>
</dbReference>
<dbReference type="SMART" id="SM00342">
    <property type="entry name" value="HTH_ARAC"/>
    <property type="match status" value="1"/>
</dbReference>
<dbReference type="PRINTS" id="PR00032">
    <property type="entry name" value="HTHARAC"/>
</dbReference>
<dbReference type="InterPro" id="IPR009057">
    <property type="entry name" value="Homeodomain-like_sf"/>
</dbReference>
<keyword evidence="2" id="KW-0238">DNA-binding</keyword>
<dbReference type="Gene3D" id="3.20.80.10">
    <property type="entry name" value="Regulatory factor, effector binding domain"/>
    <property type="match status" value="1"/>
</dbReference>
<protein>
    <submittedName>
        <fullName evidence="5">AraC family transcriptional regulator</fullName>
    </submittedName>
</protein>
<keyword evidence="1" id="KW-0805">Transcription regulation</keyword>
<dbReference type="PANTHER" id="PTHR47504">
    <property type="entry name" value="RIGHT ORIGIN-BINDING PROTEIN"/>
    <property type="match status" value="1"/>
</dbReference>
<dbReference type="RefSeq" id="WP_172247311.1">
    <property type="nucleotide sequence ID" value="NZ_BMDD01000002.1"/>
</dbReference>
<accession>A0ABQ1ZSM9</accession>
<dbReference type="InterPro" id="IPR050959">
    <property type="entry name" value="MarA-like"/>
</dbReference>
<dbReference type="InterPro" id="IPR018060">
    <property type="entry name" value="HTH_AraC"/>
</dbReference>
<dbReference type="PROSITE" id="PS01124">
    <property type="entry name" value="HTH_ARAC_FAMILY_2"/>
    <property type="match status" value="1"/>
</dbReference>
<dbReference type="SUPFAM" id="SSF55136">
    <property type="entry name" value="Probable bacterial effector-binding domain"/>
    <property type="match status" value="1"/>
</dbReference>
<comment type="caution">
    <text evidence="5">The sequence shown here is derived from an EMBL/GenBank/DDBJ whole genome shotgun (WGS) entry which is preliminary data.</text>
</comment>
<evidence type="ECO:0000256" key="3">
    <source>
        <dbReference type="ARBA" id="ARBA00023163"/>
    </source>
</evidence>
<name>A0ABQ1ZSM9_9BACL</name>
<gene>
    <name evidence="5" type="ORF">GCM10007362_23520</name>
</gene>
<dbReference type="InterPro" id="IPR011256">
    <property type="entry name" value="Reg_factor_effector_dom_sf"/>
</dbReference>
<evidence type="ECO:0000313" key="5">
    <source>
        <dbReference type="EMBL" id="GGH78352.1"/>
    </source>
</evidence>